<proteinExistence type="predicted"/>
<dbReference type="AlphaFoldDB" id="D3HSY6"/>
<evidence type="ECO:0000313" key="2">
    <source>
        <dbReference type="Proteomes" id="UP000001060"/>
    </source>
</evidence>
<keyword evidence="2" id="KW-1185">Reference proteome</keyword>
<dbReference type="Proteomes" id="UP000001060">
    <property type="component" value="Chromosome"/>
</dbReference>
<dbReference type="OrthoDB" id="5630625at2"/>
<dbReference type="KEGG" id="llo:LLO_1652"/>
<accession>D3HSY6</accession>
<dbReference type="eggNOG" id="ENOG5031ESG">
    <property type="taxonomic scope" value="Bacteria"/>
</dbReference>
<organism evidence="1 2">
    <name type="scientific">Legionella longbeachae serogroup 1 (strain NSW150)</name>
    <dbReference type="NCBI Taxonomy" id="661367"/>
    <lineage>
        <taxon>Bacteria</taxon>
        <taxon>Pseudomonadati</taxon>
        <taxon>Pseudomonadota</taxon>
        <taxon>Gammaproteobacteria</taxon>
        <taxon>Legionellales</taxon>
        <taxon>Legionellaceae</taxon>
        <taxon>Legionella</taxon>
    </lineage>
</organism>
<evidence type="ECO:0000313" key="1">
    <source>
        <dbReference type="EMBL" id="CBJ12026.1"/>
    </source>
</evidence>
<reference evidence="1 2" key="1">
    <citation type="journal article" date="2010" name="PLoS Genet.">
        <title>Analysis of the Legionella longbeachae genome and transcriptome uncovers unique strategies to cause Legionnaires' disease.</title>
        <authorList>
            <person name="Cazalet C."/>
            <person name="Gomez-Valero L."/>
            <person name="Rusniok C."/>
            <person name="Lomma M."/>
            <person name="Dervins-Ravault D."/>
            <person name="Newton H."/>
            <person name="Sansom F."/>
            <person name="Jarraud S."/>
            <person name="Zidane N."/>
            <person name="Ma L."/>
            <person name="Bouchier C."/>
            <person name="Etienne J."/>
            <person name="Hartland E."/>
            <person name="Buchrieser C."/>
        </authorList>
    </citation>
    <scope>NUCLEOTIDE SEQUENCE [LARGE SCALE GENOMIC DNA]</scope>
    <source>
        <strain evidence="1 2">NSW150</strain>
    </source>
</reference>
<dbReference type="HOGENOM" id="CLU_317085_0_0_6"/>
<dbReference type="EMBL" id="FN650140">
    <property type="protein sequence ID" value="CBJ12026.1"/>
    <property type="molecule type" value="Genomic_DNA"/>
</dbReference>
<sequence>MRIKIDGKNKQHAKVIKESTTIDELVFICKISKQNEEEVRQAILRILSNDIDRLKKIQSFVRGTNEEKEISNEMKSLRALSDVLKRESLSTGFNKWKENEGAARRQLNDVSLKLIECIDNIARSSFEQRKVQEDSSISSMLMLFQKNAPIPEVELNNLNRNDNKLNDFDLNISQGLNYSNTESISSSSSNSFVDNLQTTQTFNKLQVIVNPECSKQILDSIAGKNDADFIRYNKTTNQSSSVIIPPNLNSQDLLKDLTNKMHEFEQLKHPSPPWDYKRLDPKNENEKSIIKIDFYPEKMPVGPELTKMLAEKEAYSLVVRKLSILCGTLTLLDSPSFLTENAEKKQEIRNYITALSNAIVSDAIQSEGKVDIKKDFESFINNLSADIGKLSGIKPQDINSRITDPIRRAERYFTAEYNKDMVLMAITHRNDGAKVVQMDIELNQLELQQKKEYIKIHDPHDSPQWFLDLMPAEQDWYRQRVPKILEDKQGWENFEKLFKSSAMQHAPGLSNARANFGILQHPDGAVEILTVGLQSGVPANYEMAQEEMAKHAIANIEQMRNIAIRVSGHNYQQLWGDYFGDDQPGIPILFQSLLSPETVGTKADQKLVDAQSLAMAGTSRDYDAANYSVMLHNNPTNAFRAAEALKSQLNAMKARYSEDSTRVDNNWMSMGEVRSAAKLFVNKIISKCRNNLSVEDQAILLTLTSDKQLSVDQKKSLSELIKSDKLGLTDAQKTGLLKIMVAENECKKLAVTATKNFSTDWRNKEEYKIALKRLLVEGMGGVIINNCKSGKDRTGLSEIYQHAMIHSLKKYGDISSYDAKGPSRQQFCQIIYELYSSGKIQEAAGFNTPGSAGVKAPQISGIIDNQIIQLLGDLHKKGCDIAGLNKPPQYTRLEKEQLKNKDKSNNNTADIIVTSQLKF</sequence>
<gene>
    <name evidence="1" type="ordered locus">LLO_1652</name>
</gene>
<dbReference type="RefSeq" id="WP_012979106.1">
    <property type="nucleotide sequence ID" value="NC_013861.1"/>
</dbReference>
<dbReference type="GeneID" id="40925873"/>
<name>D3HSY6_LEGLN</name>
<protein>
    <submittedName>
        <fullName evidence="1">Uncharacterized protein</fullName>
    </submittedName>
</protein>